<gene>
    <name evidence="2" type="primary">HSc-1</name>
</gene>
<dbReference type="AlphaFoldDB" id="E9P8D9"/>
<protein>
    <submittedName>
        <fullName evidence="2">Hypersuppressive rho minus mtDNA</fullName>
    </submittedName>
</protein>
<feature type="transmembrane region" description="Helical" evidence="1">
    <location>
        <begin position="33"/>
        <end position="56"/>
    </location>
</feature>
<reference evidence="2" key="1">
    <citation type="journal article" date="2007" name="Mol. Cell. Biol.">
        <title>DNA recombination-initiation plays a role in the extremely biased inheritance of yeast [rho-] mitochondrial DNA that contains the replication origin ori5.</title>
        <authorList>
            <person name="Ling F."/>
            <person name="Hori A."/>
            <person name="Shibata T."/>
        </authorList>
    </citation>
    <scope>NUCLEOTIDE SEQUENCE</scope>
</reference>
<keyword evidence="1" id="KW-0472">Membrane</keyword>
<dbReference type="EMBL" id="AB182994">
    <property type="protein sequence ID" value="BAD36781.1"/>
    <property type="molecule type" value="Genomic_DNA"/>
</dbReference>
<evidence type="ECO:0000313" key="2">
    <source>
        <dbReference type="EMBL" id="BAD36781.1"/>
    </source>
</evidence>
<proteinExistence type="predicted"/>
<sequence length="58" mass="7041">MNFMNMIIINNNNNNNKKMEKNNFYYFSMYKNLMSYIIADTVRGVGTIMFYTYMLMLL</sequence>
<keyword evidence="1" id="KW-0812">Transmembrane</keyword>
<keyword evidence="1" id="KW-1133">Transmembrane helix</keyword>
<keyword evidence="2" id="KW-0496">Mitochondrion</keyword>
<evidence type="ECO:0000256" key="1">
    <source>
        <dbReference type="SAM" id="Phobius"/>
    </source>
</evidence>
<name>E9P8D9_YEASX</name>
<organism evidence="2">
    <name type="scientific">Saccharomyces cerevisiae</name>
    <name type="common">Baker's yeast</name>
    <dbReference type="NCBI Taxonomy" id="4932"/>
    <lineage>
        <taxon>Eukaryota</taxon>
        <taxon>Fungi</taxon>
        <taxon>Dikarya</taxon>
        <taxon>Ascomycota</taxon>
        <taxon>Saccharomycotina</taxon>
        <taxon>Saccharomycetes</taxon>
        <taxon>Saccharomycetales</taxon>
        <taxon>Saccharomycetaceae</taxon>
        <taxon>Saccharomyces</taxon>
    </lineage>
</organism>
<geneLocation type="mitochondrion" evidence="2"/>
<accession>E9P8D9</accession>